<dbReference type="PROSITE" id="PS01124">
    <property type="entry name" value="HTH_ARAC_FAMILY_2"/>
    <property type="match status" value="1"/>
</dbReference>
<dbReference type="RefSeq" id="WP_058223829.1">
    <property type="nucleotide sequence ID" value="NZ_JALBVA010000024.1"/>
</dbReference>
<dbReference type="CDD" id="cd06986">
    <property type="entry name" value="cupin_MmsR-like_N"/>
    <property type="match status" value="1"/>
</dbReference>
<dbReference type="GO" id="GO:0003700">
    <property type="term" value="F:DNA-binding transcription factor activity"/>
    <property type="evidence" value="ECO:0007669"/>
    <property type="project" value="InterPro"/>
</dbReference>
<keyword evidence="1" id="KW-0805">Transcription regulation</keyword>
<gene>
    <name evidence="5" type="ORF">LMG9449_1649</name>
</gene>
<dbReference type="PRINTS" id="PR00032">
    <property type="entry name" value="HTHARAC"/>
</dbReference>
<accession>A0A0V8DVA1</accession>
<dbReference type="SUPFAM" id="SSF51215">
    <property type="entry name" value="Regulatory protein AraC"/>
    <property type="match status" value="1"/>
</dbReference>
<evidence type="ECO:0000256" key="2">
    <source>
        <dbReference type="ARBA" id="ARBA00023125"/>
    </source>
</evidence>
<dbReference type="EMBL" id="LKLS01000132">
    <property type="protein sequence ID" value="KSU17475.1"/>
    <property type="molecule type" value="Genomic_DNA"/>
</dbReference>
<dbReference type="Pfam" id="PF12833">
    <property type="entry name" value="HTH_18"/>
    <property type="match status" value="1"/>
</dbReference>
<feature type="domain" description="HTH araC/xylS-type" evidence="4">
    <location>
        <begin position="171"/>
        <end position="269"/>
    </location>
</feature>
<dbReference type="SUPFAM" id="SSF46689">
    <property type="entry name" value="Homeodomain-like"/>
    <property type="match status" value="2"/>
</dbReference>
<dbReference type="PANTHER" id="PTHR43280:SF34">
    <property type="entry name" value="ARAC-FAMILY TRANSCRIPTIONAL REGULATOR"/>
    <property type="match status" value="1"/>
</dbReference>
<keyword evidence="3" id="KW-0804">Transcription</keyword>
<dbReference type="PROSITE" id="PS00041">
    <property type="entry name" value="HTH_ARAC_FAMILY_1"/>
    <property type="match status" value="1"/>
</dbReference>
<name>A0A0V8DVA1_LACLL</name>
<evidence type="ECO:0000256" key="3">
    <source>
        <dbReference type="ARBA" id="ARBA00023163"/>
    </source>
</evidence>
<proteinExistence type="predicted"/>
<sequence>MEYKEFHQNFLDINLDFVGNEATIPNFSFGPAIRENYVIHYITSGSGRYMIYGFEHQLKAGDCFIIPADVETFYQSDALTPWAYYWLGLSGHVVNDLFARTALDDKGWILENVSKTEFIEHFSKIQNLISDDDKTVDLAIQVELFALMKSLITLFPKSITEHKNQSDYYAEKAYTFINQNYSQSIKIKDVLAHVMISRAYLFTIFKHKYGLSPQKYLIDLRMAKAAMLLIHSDNLVSQISEAVGFSDSLSFSSAFKKRYGVSPTKFKTQKHDNLMLETLNNMNLNRLKK</sequence>
<dbReference type="InterPro" id="IPR009057">
    <property type="entry name" value="Homeodomain-like_sf"/>
</dbReference>
<dbReference type="GO" id="GO:0043565">
    <property type="term" value="F:sequence-specific DNA binding"/>
    <property type="evidence" value="ECO:0007669"/>
    <property type="project" value="InterPro"/>
</dbReference>
<dbReference type="InterPro" id="IPR018062">
    <property type="entry name" value="HTH_AraC-typ_CS"/>
</dbReference>
<dbReference type="Gene3D" id="1.10.10.60">
    <property type="entry name" value="Homeodomain-like"/>
    <property type="match status" value="2"/>
</dbReference>
<dbReference type="Pfam" id="PF02311">
    <property type="entry name" value="AraC_binding"/>
    <property type="match status" value="1"/>
</dbReference>
<dbReference type="InterPro" id="IPR003313">
    <property type="entry name" value="AraC-bd"/>
</dbReference>
<evidence type="ECO:0000256" key="1">
    <source>
        <dbReference type="ARBA" id="ARBA00023015"/>
    </source>
</evidence>
<dbReference type="SMART" id="SM00342">
    <property type="entry name" value="HTH_ARAC"/>
    <property type="match status" value="1"/>
</dbReference>
<evidence type="ECO:0000313" key="5">
    <source>
        <dbReference type="EMBL" id="KSU17475.1"/>
    </source>
</evidence>
<keyword evidence="2 5" id="KW-0238">DNA-binding</keyword>
<evidence type="ECO:0000313" key="6">
    <source>
        <dbReference type="Proteomes" id="UP000053612"/>
    </source>
</evidence>
<reference evidence="6" key="1">
    <citation type="submission" date="2015-10" db="EMBL/GenBank/DDBJ databases">
        <title>Draft Genome Sequences of 11 Lactococcus lactis subspecies cremoris strains.</title>
        <authorList>
            <person name="Wels M."/>
            <person name="Backus L."/>
            <person name="Boekhorst J."/>
            <person name="Dijkstra A."/>
            <person name="Beerthuizen M."/>
            <person name="Kelly W."/>
            <person name="Siezen R."/>
            <person name="Bachmann H."/>
            <person name="Van Hijum S."/>
        </authorList>
    </citation>
    <scope>NUCLEOTIDE SEQUENCE [LARGE SCALE GENOMIC DNA]</scope>
    <source>
        <strain evidence="6">LMG9449</strain>
    </source>
</reference>
<dbReference type="InterPro" id="IPR018060">
    <property type="entry name" value="HTH_AraC"/>
</dbReference>
<comment type="caution">
    <text evidence="5">The sequence shown here is derived from an EMBL/GenBank/DDBJ whole genome shotgun (WGS) entry which is preliminary data.</text>
</comment>
<evidence type="ECO:0000259" key="4">
    <source>
        <dbReference type="PROSITE" id="PS01124"/>
    </source>
</evidence>
<dbReference type="InterPro" id="IPR037923">
    <property type="entry name" value="HTH-like"/>
</dbReference>
<dbReference type="Gene3D" id="2.60.120.280">
    <property type="entry name" value="Regulatory protein AraC"/>
    <property type="match status" value="1"/>
</dbReference>
<organism evidence="5 6">
    <name type="scientific">Lactococcus lactis subsp. lactis</name>
    <name type="common">Streptococcus lactis</name>
    <dbReference type="NCBI Taxonomy" id="1360"/>
    <lineage>
        <taxon>Bacteria</taxon>
        <taxon>Bacillati</taxon>
        <taxon>Bacillota</taxon>
        <taxon>Bacilli</taxon>
        <taxon>Lactobacillales</taxon>
        <taxon>Streptococcaceae</taxon>
        <taxon>Lactococcus</taxon>
    </lineage>
</organism>
<dbReference type="PATRIC" id="fig|1360.103.peg.1547"/>
<protein>
    <submittedName>
        <fullName evidence="5">DNA-binding response regulator AraC family</fullName>
    </submittedName>
</protein>
<dbReference type="AlphaFoldDB" id="A0A0V8DVA1"/>
<dbReference type="InterPro" id="IPR020449">
    <property type="entry name" value="Tscrpt_reg_AraC-type_HTH"/>
</dbReference>
<dbReference type="Proteomes" id="UP000053612">
    <property type="component" value="Unassembled WGS sequence"/>
</dbReference>
<dbReference type="PANTHER" id="PTHR43280">
    <property type="entry name" value="ARAC-FAMILY TRANSCRIPTIONAL REGULATOR"/>
    <property type="match status" value="1"/>
</dbReference>